<dbReference type="PANTHER" id="PTHR48106">
    <property type="entry name" value="QUINONE OXIDOREDUCTASE PIG3-RELATED"/>
    <property type="match status" value="1"/>
</dbReference>
<dbReference type="SUPFAM" id="SSF50129">
    <property type="entry name" value="GroES-like"/>
    <property type="match status" value="1"/>
</dbReference>
<dbReference type="GO" id="GO:0035925">
    <property type="term" value="F:mRNA 3'-UTR AU-rich region binding"/>
    <property type="evidence" value="ECO:0007669"/>
    <property type="project" value="TreeGrafter"/>
</dbReference>
<name>A0A1H7QRM7_9NOCA</name>
<feature type="domain" description="Enoyl reductase (ER)" evidence="3">
    <location>
        <begin position="10"/>
        <end position="324"/>
    </location>
</feature>
<dbReference type="GO" id="GO:0008270">
    <property type="term" value="F:zinc ion binding"/>
    <property type="evidence" value="ECO:0007669"/>
    <property type="project" value="InterPro"/>
</dbReference>
<reference evidence="5" key="1">
    <citation type="submission" date="2016-10" db="EMBL/GenBank/DDBJ databases">
        <authorList>
            <person name="Varghese N."/>
            <person name="Submissions S."/>
        </authorList>
    </citation>
    <scope>NUCLEOTIDE SEQUENCE [LARGE SCALE GENOMIC DNA]</scope>
    <source>
        <strain evidence="5">DSM 44675</strain>
    </source>
</reference>
<dbReference type="Proteomes" id="UP000198677">
    <property type="component" value="Unassembled WGS sequence"/>
</dbReference>
<dbReference type="EMBL" id="FOAW01000010">
    <property type="protein sequence ID" value="SEL50394.1"/>
    <property type="molecule type" value="Genomic_DNA"/>
</dbReference>
<dbReference type="GO" id="GO:0003960">
    <property type="term" value="F:quinone reductase (NADPH) activity"/>
    <property type="evidence" value="ECO:0007669"/>
    <property type="project" value="TreeGrafter"/>
</dbReference>
<dbReference type="InterPro" id="IPR013149">
    <property type="entry name" value="ADH-like_C"/>
</dbReference>
<organism evidence="4 5">
    <name type="scientific">Rhodococcus maanshanensis</name>
    <dbReference type="NCBI Taxonomy" id="183556"/>
    <lineage>
        <taxon>Bacteria</taxon>
        <taxon>Bacillati</taxon>
        <taxon>Actinomycetota</taxon>
        <taxon>Actinomycetes</taxon>
        <taxon>Mycobacteriales</taxon>
        <taxon>Nocardiaceae</taxon>
        <taxon>Rhodococcus</taxon>
    </lineage>
</organism>
<accession>A0A1H7QRM7</accession>
<dbReference type="InterPro" id="IPR020843">
    <property type="entry name" value="ER"/>
</dbReference>
<dbReference type="PANTHER" id="PTHR48106:SF13">
    <property type="entry name" value="QUINONE OXIDOREDUCTASE-RELATED"/>
    <property type="match status" value="1"/>
</dbReference>
<dbReference type="RefSeq" id="WP_072750734.1">
    <property type="nucleotide sequence ID" value="NZ_FOAW01000010.1"/>
</dbReference>
<dbReference type="AlphaFoldDB" id="A0A1H7QRM7"/>
<dbReference type="Gene3D" id="3.40.50.720">
    <property type="entry name" value="NAD(P)-binding Rossmann-like Domain"/>
    <property type="match status" value="1"/>
</dbReference>
<dbReference type="InterPro" id="IPR013154">
    <property type="entry name" value="ADH-like_N"/>
</dbReference>
<keyword evidence="1" id="KW-0521">NADP</keyword>
<dbReference type="OrthoDB" id="5195079at2"/>
<dbReference type="Pfam" id="PF08240">
    <property type="entry name" value="ADH_N"/>
    <property type="match status" value="1"/>
</dbReference>
<protein>
    <submittedName>
        <fullName evidence="4">NADPH2:quinone reductase</fullName>
    </submittedName>
</protein>
<dbReference type="SUPFAM" id="SSF51735">
    <property type="entry name" value="NAD(P)-binding Rossmann-fold domains"/>
    <property type="match status" value="1"/>
</dbReference>
<evidence type="ECO:0000256" key="1">
    <source>
        <dbReference type="ARBA" id="ARBA00022857"/>
    </source>
</evidence>
<evidence type="ECO:0000259" key="3">
    <source>
        <dbReference type="SMART" id="SM00829"/>
    </source>
</evidence>
<evidence type="ECO:0000313" key="4">
    <source>
        <dbReference type="EMBL" id="SEL50394.1"/>
    </source>
</evidence>
<keyword evidence="5" id="KW-1185">Reference proteome</keyword>
<evidence type="ECO:0000256" key="2">
    <source>
        <dbReference type="ARBA" id="ARBA00023002"/>
    </source>
</evidence>
<evidence type="ECO:0000313" key="5">
    <source>
        <dbReference type="Proteomes" id="UP000198677"/>
    </source>
</evidence>
<dbReference type="GO" id="GO:0005829">
    <property type="term" value="C:cytosol"/>
    <property type="evidence" value="ECO:0007669"/>
    <property type="project" value="TreeGrafter"/>
</dbReference>
<dbReference type="Pfam" id="PF00107">
    <property type="entry name" value="ADH_zinc_N"/>
    <property type="match status" value="1"/>
</dbReference>
<dbReference type="InterPro" id="IPR002364">
    <property type="entry name" value="Quin_OxRdtase/zeta-crystal_CS"/>
</dbReference>
<sequence>MEAVVLREFGPAENLRLELVPDPEPGQGQVRIAVAASGVHLVDTSVRSGRPFGPGGLPEVPYIPGREVAGTVDRLGEDVDEAWLGARVAVSLGNPNGGYARFAVAPATGLLPVDPALGAPEAIAMAGTGRTAFGVLEAARLTAGDVVLVTAAAGGLGTFLVQSARRVGARVIGLAGGPEKTALAAALGAELAVDYRQPDWQAKVRAHLGGAGATVLLDGVGGDIARGSVELLGRGGRALFFGFSSGAPAAFTDAELAERDITTRMTLGPAGGFTPENLRRWAGEALAAAAAGQLKPQVETFPLAQAAVAHARLEGRLTTGKVVLV</sequence>
<keyword evidence="2" id="KW-0560">Oxidoreductase</keyword>
<dbReference type="GO" id="GO:0070402">
    <property type="term" value="F:NADPH binding"/>
    <property type="evidence" value="ECO:0007669"/>
    <property type="project" value="TreeGrafter"/>
</dbReference>
<dbReference type="InterPro" id="IPR036291">
    <property type="entry name" value="NAD(P)-bd_dom_sf"/>
</dbReference>
<dbReference type="SMART" id="SM00829">
    <property type="entry name" value="PKS_ER"/>
    <property type="match status" value="1"/>
</dbReference>
<proteinExistence type="predicted"/>
<gene>
    <name evidence="4" type="ORF">SAMN05444583_1104</name>
</gene>
<dbReference type="Gene3D" id="3.90.180.10">
    <property type="entry name" value="Medium-chain alcohol dehydrogenases, catalytic domain"/>
    <property type="match status" value="1"/>
</dbReference>
<dbReference type="PROSITE" id="PS01162">
    <property type="entry name" value="QOR_ZETA_CRYSTAL"/>
    <property type="match status" value="1"/>
</dbReference>
<dbReference type="InterPro" id="IPR011032">
    <property type="entry name" value="GroES-like_sf"/>
</dbReference>